<dbReference type="Pfam" id="PF05036">
    <property type="entry name" value="SPOR"/>
    <property type="match status" value="1"/>
</dbReference>
<proteinExistence type="predicted"/>
<feature type="compositionally biased region" description="Low complexity" evidence="1">
    <location>
        <begin position="164"/>
        <end position="179"/>
    </location>
</feature>
<evidence type="ECO:0000313" key="5">
    <source>
        <dbReference type="Proteomes" id="UP000027463"/>
    </source>
</evidence>
<feature type="region of interest" description="Disordered" evidence="1">
    <location>
        <begin position="160"/>
        <end position="277"/>
    </location>
</feature>
<organism evidence="4 5">
    <name type="scientific">Thalassospira permensis NBRC 106175</name>
    <dbReference type="NCBI Taxonomy" id="1353532"/>
    <lineage>
        <taxon>Bacteria</taxon>
        <taxon>Pseudomonadati</taxon>
        <taxon>Pseudomonadota</taxon>
        <taxon>Alphaproteobacteria</taxon>
        <taxon>Rhodospirillales</taxon>
        <taxon>Thalassospiraceae</taxon>
        <taxon>Thalassospira</taxon>
    </lineage>
</organism>
<gene>
    <name evidence="4" type="ORF">SMB34_17240</name>
</gene>
<feature type="compositionally biased region" description="Basic and acidic residues" evidence="1">
    <location>
        <begin position="1"/>
        <end position="22"/>
    </location>
</feature>
<keyword evidence="2" id="KW-0472">Membrane</keyword>
<evidence type="ECO:0000313" key="4">
    <source>
        <dbReference type="EMBL" id="KEO57176.1"/>
    </source>
</evidence>
<feature type="compositionally biased region" description="Basic and acidic residues" evidence="1">
    <location>
        <begin position="192"/>
        <end position="202"/>
    </location>
</feature>
<reference evidence="4 5" key="1">
    <citation type="submission" date="2013-07" db="EMBL/GenBank/DDBJ databases">
        <title>Thalassospira permensis NBRC 106175 Genome Sequencing.</title>
        <authorList>
            <person name="Lai Q."/>
            <person name="Shao Z."/>
        </authorList>
    </citation>
    <scope>NUCLEOTIDE SEQUENCE [LARGE SCALE GENOMIC DNA]</scope>
    <source>
        <strain evidence="4 5">NBRC 106175</strain>
    </source>
</reference>
<dbReference type="Gene3D" id="3.30.70.1070">
    <property type="entry name" value="Sporulation related repeat"/>
    <property type="match status" value="1"/>
</dbReference>
<feature type="compositionally biased region" description="Low complexity" evidence="1">
    <location>
        <begin position="226"/>
        <end position="277"/>
    </location>
</feature>
<evidence type="ECO:0000259" key="3">
    <source>
        <dbReference type="PROSITE" id="PS51724"/>
    </source>
</evidence>
<dbReference type="InterPro" id="IPR036680">
    <property type="entry name" value="SPOR-like_sf"/>
</dbReference>
<keyword evidence="5" id="KW-1185">Reference proteome</keyword>
<feature type="region of interest" description="Disordered" evidence="1">
    <location>
        <begin position="337"/>
        <end position="362"/>
    </location>
</feature>
<feature type="region of interest" description="Disordered" evidence="1">
    <location>
        <begin position="1"/>
        <end position="29"/>
    </location>
</feature>
<evidence type="ECO:0000256" key="1">
    <source>
        <dbReference type="SAM" id="MobiDB-lite"/>
    </source>
</evidence>
<comment type="caution">
    <text evidence="4">The sequence shown here is derived from an EMBL/GenBank/DDBJ whole genome shotgun (WGS) entry which is preliminary data.</text>
</comment>
<evidence type="ECO:0000256" key="2">
    <source>
        <dbReference type="SAM" id="Phobius"/>
    </source>
</evidence>
<dbReference type="EMBL" id="AUNC01000015">
    <property type="protein sequence ID" value="KEO57176.1"/>
    <property type="molecule type" value="Genomic_DNA"/>
</dbReference>
<dbReference type="PROSITE" id="PS51724">
    <property type="entry name" value="SPOR"/>
    <property type="match status" value="1"/>
</dbReference>
<feature type="compositionally biased region" description="Low complexity" evidence="1">
    <location>
        <begin position="126"/>
        <end position="146"/>
    </location>
</feature>
<keyword evidence="2" id="KW-1133">Transmembrane helix</keyword>
<feature type="compositionally biased region" description="Basic and acidic residues" evidence="1">
    <location>
        <begin position="337"/>
        <end position="346"/>
    </location>
</feature>
<feature type="domain" description="SPOR" evidence="3">
    <location>
        <begin position="274"/>
        <end position="354"/>
    </location>
</feature>
<feature type="transmembrane region" description="Helical" evidence="2">
    <location>
        <begin position="59"/>
        <end position="86"/>
    </location>
</feature>
<dbReference type="SUPFAM" id="SSF110997">
    <property type="entry name" value="Sporulation related repeat"/>
    <property type="match status" value="1"/>
</dbReference>
<accession>A0ABR4TP12</accession>
<feature type="region of interest" description="Disordered" evidence="1">
    <location>
        <begin position="109"/>
        <end position="148"/>
    </location>
</feature>
<dbReference type="Proteomes" id="UP000027463">
    <property type="component" value="Unassembled WGS sequence"/>
</dbReference>
<name>A0ABR4TP12_9PROT</name>
<protein>
    <recommendedName>
        <fullName evidence="3">SPOR domain-containing protein</fullName>
    </recommendedName>
</protein>
<keyword evidence="2" id="KW-0812">Transmembrane</keyword>
<dbReference type="InterPro" id="IPR007730">
    <property type="entry name" value="SPOR-like_dom"/>
</dbReference>
<sequence>MAGEDENNRTDLHADPKPEPQKDAPLPAFIYGRNGHGEDGGRHRQSQNGRIAEMDRKTLLGLATGAGMLGLVLFFVGMLVGAGLFMDPDEQMAANEKPAGQAEILATLPESPTSNPAPTAEMPDAGTLSGTETSSSTPAAPAATDDPVGDLIAERSAVIEGEDAGNTAENGEAANEGTTDANDAPVAPEMSDAEKAAARAEQADQGANAPRKLQAPEIKSSDDAAAKSSETTSASTSAPAAPAVPEAPAAAAENTTVAKKTEPAATSAPKATASGAAAPFSVQVGAFKVHENASQRAEELRKLGLEVAVVARGPEGDATWYYVRVGRFTTMKEARDKASAVKKDQNLDGFPVRAEPNDREVN</sequence>
<dbReference type="RefSeq" id="WP_037989658.1">
    <property type="nucleotide sequence ID" value="NZ_AUNC01000015.1"/>
</dbReference>